<dbReference type="InterPro" id="IPR015854">
    <property type="entry name" value="ABC_transpr_LolD-like"/>
</dbReference>
<dbReference type="InterPro" id="IPR003439">
    <property type="entry name" value="ABC_transporter-like_ATP-bd"/>
</dbReference>
<dbReference type="SUPFAM" id="SSF52540">
    <property type="entry name" value="P-loop containing nucleoside triphosphate hydrolases"/>
    <property type="match status" value="1"/>
</dbReference>
<evidence type="ECO:0000313" key="6">
    <source>
        <dbReference type="Proteomes" id="UP000184386"/>
    </source>
</evidence>
<evidence type="ECO:0000256" key="2">
    <source>
        <dbReference type="ARBA" id="ARBA00022741"/>
    </source>
</evidence>
<dbReference type="Gene3D" id="3.40.50.300">
    <property type="entry name" value="P-loop containing nucleotide triphosphate hydrolases"/>
    <property type="match status" value="1"/>
</dbReference>
<dbReference type="Proteomes" id="UP000184386">
    <property type="component" value="Unassembled WGS sequence"/>
</dbReference>
<dbReference type="Pfam" id="PF00005">
    <property type="entry name" value="ABC_tran"/>
    <property type="match status" value="1"/>
</dbReference>
<dbReference type="EMBL" id="FRAC01000012">
    <property type="protein sequence ID" value="SHK48410.1"/>
    <property type="molecule type" value="Genomic_DNA"/>
</dbReference>
<evidence type="ECO:0000313" key="5">
    <source>
        <dbReference type="EMBL" id="SHK48410.1"/>
    </source>
</evidence>
<sequence length="222" mass="24589">MEIVLQTVQAEKVYGKGELETRALKPADIEIEKGVFHAIIGKSGSGKSTLLHILGGLDKPSGGKVYLEGQSMFDLKEKELALLRRRRIGFVFQSFNLLSEHTVLENILMPVHLDKKKEDRAYLEKVLRTLDITNKLPYYPDELSGGERQRVAIARALATKPAILLADEPTGNLDENTGKEVISLLKQSAKEFGQTVVLVTHDMEIAANAERVITISNGEVLK</sequence>
<protein>
    <submittedName>
        <fullName evidence="5">Putative ABC transport system ATP-binding protein</fullName>
    </submittedName>
</protein>
<dbReference type="FunFam" id="3.40.50.300:FF:000032">
    <property type="entry name" value="Export ABC transporter ATP-binding protein"/>
    <property type="match status" value="1"/>
</dbReference>
<dbReference type="GO" id="GO:0016887">
    <property type="term" value="F:ATP hydrolysis activity"/>
    <property type="evidence" value="ECO:0007669"/>
    <property type="project" value="InterPro"/>
</dbReference>
<dbReference type="SMART" id="SM00382">
    <property type="entry name" value="AAA"/>
    <property type="match status" value="1"/>
</dbReference>
<dbReference type="InterPro" id="IPR027417">
    <property type="entry name" value="P-loop_NTPase"/>
</dbReference>
<organism evidence="5 6">
    <name type="scientific">Anaerocolumna jejuensis DSM 15929</name>
    <dbReference type="NCBI Taxonomy" id="1121322"/>
    <lineage>
        <taxon>Bacteria</taxon>
        <taxon>Bacillati</taxon>
        <taxon>Bacillota</taxon>
        <taxon>Clostridia</taxon>
        <taxon>Lachnospirales</taxon>
        <taxon>Lachnospiraceae</taxon>
        <taxon>Anaerocolumna</taxon>
    </lineage>
</organism>
<keyword evidence="3 5" id="KW-0067">ATP-binding</keyword>
<dbReference type="InterPro" id="IPR017871">
    <property type="entry name" value="ABC_transporter-like_CS"/>
</dbReference>
<proteinExistence type="predicted"/>
<evidence type="ECO:0000259" key="4">
    <source>
        <dbReference type="PROSITE" id="PS50893"/>
    </source>
</evidence>
<dbReference type="GO" id="GO:0098796">
    <property type="term" value="C:membrane protein complex"/>
    <property type="evidence" value="ECO:0007669"/>
    <property type="project" value="UniProtKB-ARBA"/>
</dbReference>
<name>A0A1M6SUU5_9FIRM</name>
<dbReference type="PANTHER" id="PTHR24220">
    <property type="entry name" value="IMPORT ATP-BINDING PROTEIN"/>
    <property type="match status" value="1"/>
</dbReference>
<feature type="domain" description="ABC transporter" evidence="4">
    <location>
        <begin position="8"/>
        <end position="221"/>
    </location>
</feature>
<dbReference type="InterPro" id="IPR003593">
    <property type="entry name" value="AAA+_ATPase"/>
</dbReference>
<keyword evidence="6" id="KW-1185">Reference proteome</keyword>
<dbReference type="RefSeq" id="WP_073276697.1">
    <property type="nucleotide sequence ID" value="NZ_FRAC01000012.1"/>
</dbReference>
<accession>A0A1M6SUU5</accession>
<dbReference type="CDD" id="cd03255">
    <property type="entry name" value="ABC_MJ0796_LolCDE_FtsE"/>
    <property type="match status" value="1"/>
</dbReference>
<evidence type="ECO:0000256" key="3">
    <source>
        <dbReference type="ARBA" id="ARBA00022840"/>
    </source>
</evidence>
<dbReference type="PANTHER" id="PTHR24220:SF86">
    <property type="entry name" value="ABC TRANSPORTER ABCH.1"/>
    <property type="match status" value="1"/>
</dbReference>
<dbReference type="PROSITE" id="PS00211">
    <property type="entry name" value="ABC_TRANSPORTER_1"/>
    <property type="match status" value="1"/>
</dbReference>
<keyword evidence="1" id="KW-0813">Transport</keyword>
<dbReference type="GO" id="GO:0005886">
    <property type="term" value="C:plasma membrane"/>
    <property type="evidence" value="ECO:0007669"/>
    <property type="project" value="TreeGrafter"/>
</dbReference>
<gene>
    <name evidence="5" type="ORF">SAMN02745136_02604</name>
</gene>
<dbReference type="STRING" id="1121322.SAMN02745136_02604"/>
<keyword evidence="2" id="KW-0547">Nucleotide-binding</keyword>
<dbReference type="GO" id="GO:0022857">
    <property type="term" value="F:transmembrane transporter activity"/>
    <property type="evidence" value="ECO:0007669"/>
    <property type="project" value="UniProtKB-ARBA"/>
</dbReference>
<dbReference type="PROSITE" id="PS50893">
    <property type="entry name" value="ABC_TRANSPORTER_2"/>
    <property type="match status" value="1"/>
</dbReference>
<dbReference type="InterPro" id="IPR017911">
    <property type="entry name" value="MacB-like_ATP-bd"/>
</dbReference>
<dbReference type="OrthoDB" id="9802264at2"/>
<dbReference type="GO" id="GO:0005524">
    <property type="term" value="F:ATP binding"/>
    <property type="evidence" value="ECO:0007669"/>
    <property type="project" value="UniProtKB-KW"/>
</dbReference>
<reference evidence="5 6" key="1">
    <citation type="submission" date="2016-11" db="EMBL/GenBank/DDBJ databases">
        <authorList>
            <person name="Jaros S."/>
            <person name="Januszkiewicz K."/>
            <person name="Wedrychowicz H."/>
        </authorList>
    </citation>
    <scope>NUCLEOTIDE SEQUENCE [LARGE SCALE GENOMIC DNA]</scope>
    <source>
        <strain evidence="5 6">DSM 15929</strain>
    </source>
</reference>
<evidence type="ECO:0000256" key="1">
    <source>
        <dbReference type="ARBA" id="ARBA00022448"/>
    </source>
</evidence>
<dbReference type="AlphaFoldDB" id="A0A1M6SUU5"/>